<comment type="caution">
    <text evidence="2">The sequence shown here is derived from an EMBL/GenBank/DDBJ whole genome shotgun (WGS) entry which is preliminary data.</text>
</comment>
<name>A0ABR2R2J6_9ROSI</name>
<organism evidence="2 3">
    <name type="scientific">Hibiscus sabdariffa</name>
    <name type="common">roselle</name>
    <dbReference type="NCBI Taxonomy" id="183260"/>
    <lineage>
        <taxon>Eukaryota</taxon>
        <taxon>Viridiplantae</taxon>
        <taxon>Streptophyta</taxon>
        <taxon>Embryophyta</taxon>
        <taxon>Tracheophyta</taxon>
        <taxon>Spermatophyta</taxon>
        <taxon>Magnoliopsida</taxon>
        <taxon>eudicotyledons</taxon>
        <taxon>Gunneridae</taxon>
        <taxon>Pentapetalae</taxon>
        <taxon>rosids</taxon>
        <taxon>malvids</taxon>
        <taxon>Malvales</taxon>
        <taxon>Malvaceae</taxon>
        <taxon>Malvoideae</taxon>
        <taxon>Hibiscus</taxon>
    </lineage>
</organism>
<dbReference type="EMBL" id="JBBPBN010000027">
    <property type="protein sequence ID" value="KAK9007169.1"/>
    <property type="molecule type" value="Genomic_DNA"/>
</dbReference>
<proteinExistence type="predicted"/>
<accession>A0ABR2R2J6</accession>
<feature type="compositionally biased region" description="Polar residues" evidence="1">
    <location>
        <begin position="67"/>
        <end position="77"/>
    </location>
</feature>
<feature type="compositionally biased region" description="Basic and acidic residues" evidence="1">
    <location>
        <begin position="40"/>
        <end position="54"/>
    </location>
</feature>
<evidence type="ECO:0000313" key="2">
    <source>
        <dbReference type="EMBL" id="KAK9007169.1"/>
    </source>
</evidence>
<gene>
    <name evidence="2" type="ORF">V6N11_051001</name>
</gene>
<keyword evidence="3" id="KW-1185">Reference proteome</keyword>
<dbReference type="Proteomes" id="UP001396334">
    <property type="component" value="Unassembled WGS sequence"/>
</dbReference>
<reference evidence="2 3" key="1">
    <citation type="journal article" date="2024" name="G3 (Bethesda)">
        <title>Genome assembly of Hibiscus sabdariffa L. provides insights into metabolisms of medicinal natural products.</title>
        <authorList>
            <person name="Kim T."/>
        </authorList>
    </citation>
    <scope>NUCLEOTIDE SEQUENCE [LARGE SCALE GENOMIC DNA]</scope>
    <source>
        <strain evidence="2">TK-2024</strain>
        <tissue evidence="2">Old leaves</tissue>
    </source>
</reference>
<protein>
    <submittedName>
        <fullName evidence="2">Uncharacterized protein</fullName>
    </submittedName>
</protein>
<evidence type="ECO:0000313" key="3">
    <source>
        <dbReference type="Proteomes" id="UP001396334"/>
    </source>
</evidence>
<feature type="region of interest" description="Disordered" evidence="1">
    <location>
        <begin position="31"/>
        <end position="77"/>
    </location>
</feature>
<sequence>MQKLHVVIEAVSTPPTSENTIDMKPVEEDTIPAMLDQDDGERGPTREVPERNLDAGDGVSSKPHSAPFTTSIVESSM</sequence>
<evidence type="ECO:0000256" key="1">
    <source>
        <dbReference type="SAM" id="MobiDB-lite"/>
    </source>
</evidence>